<dbReference type="CDD" id="cd00038">
    <property type="entry name" value="CAP_ED"/>
    <property type="match status" value="2"/>
</dbReference>
<evidence type="ECO:0000313" key="4">
    <source>
        <dbReference type="Proteomes" id="UP000037460"/>
    </source>
</evidence>
<dbReference type="SUPFAM" id="SSF144020">
    <property type="entry name" value="FdhE-like"/>
    <property type="match status" value="1"/>
</dbReference>
<dbReference type="Gene3D" id="2.60.120.10">
    <property type="entry name" value="Jelly Rolls"/>
    <property type="match status" value="2"/>
</dbReference>
<keyword evidence="4" id="KW-1185">Reference proteome</keyword>
<evidence type="ECO:0000313" key="3">
    <source>
        <dbReference type="EMBL" id="KOO25746.1"/>
    </source>
</evidence>
<gene>
    <name evidence="3" type="ORF">Ctob_007555</name>
</gene>
<name>A0A0M0JGK9_9EUKA</name>
<feature type="region of interest" description="Disordered" evidence="1">
    <location>
        <begin position="1"/>
        <end position="99"/>
    </location>
</feature>
<organism evidence="3 4">
    <name type="scientific">Chrysochromulina tobinii</name>
    <dbReference type="NCBI Taxonomy" id="1460289"/>
    <lineage>
        <taxon>Eukaryota</taxon>
        <taxon>Haptista</taxon>
        <taxon>Haptophyta</taxon>
        <taxon>Prymnesiophyceae</taxon>
        <taxon>Prymnesiales</taxon>
        <taxon>Chrysochromulinaceae</taxon>
        <taxon>Chrysochromulina</taxon>
    </lineage>
</organism>
<sequence>MSTATPNHNAKPHPVQTEDMPLSECDYSPNDSESASGAEEPNVGSPGRTPPIVGTKRSGKYTPARRVSQRTGDDCASGAPSPCHDGSSTSSPTGAHHLALSPDSERKIWMRACNMCGHELHVRRTKCTSCGSLQMSKRTMLSANEEKERQERAARDQATMAAEAALAASSLKLIATQPSLAVDSAPATADAYALLAVNGTASDFEAVSSAAIAIARLSPAGLLKLRRLHKLRVLLTKNVARGSLPADERRHGEEICASRARARISPDQQKEVQKMHEALNETLHELWESPEKLSTATALAESIALDVALTPVSEEVAHTILRKVRALRHLSADELLAVLHASSRRLLPRYTHAMREGAACECCFVVLAGSLEIYRSQAERDELNRQMKASIQPDGRIVEVLTSGVGSVAGVALVSEVLGEEGLVLPSASRERSLITLEPVELLVISPAAIAHLRRPAFCSRYRIQGVATVTKLLRGVESLYIERALRRVPFFTTLPRLTQEHISSLFVVRCVAQGERCVEQGEPASAVFVLLAGCIERWRRLARPTRASGGAKAHLVGEIELLWDSTAKHEADALATESSILLVLPSGHIDRFVQLAPGFKAMCHSIASAGGGASSAATPD</sequence>
<dbReference type="SUPFAM" id="SSF51206">
    <property type="entry name" value="cAMP-binding domain-like"/>
    <property type="match status" value="2"/>
</dbReference>
<dbReference type="InterPro" id="IPR024064">
    <property type="entry name" value="FdhE-like_sf"/>
</dbReference>
<dbReference type="InterPro" id="IPR014710">
    <property type="entry name" value="RmlC-like_jellyroll"/>
</dbReference>
<dbReference type="EMBL" id="JWZX01002935">
    <property type="protein sequence ID" value="KOO25746.1"/>
    <property type="molecule type" value="Genomic_DNA"/>
</dbReference>
<dbReference type="InterPro" id="IPR000595">
    <property type="entry name" value="cNMP-bd_dom"/>
</dbReference>
<dbReference type="Proteomes" id="UP000037460">
    <property type="component" value="Unassembled WGS sequence"/>
</dbReference>
<feature type="domain" description="Cyclic nucleotide-binding" evidence="2">
    <location>
        <begin position="326"/>
        <end position="446"/>
    </location>
</feature>
<accession>A0A0M0JGK9</accession>
<comment type="caution">
    <text evidence="3">The sequence shown here is derived from an EMBL/GenBank/DDBJ whole genome shotgun (WGS) entry which is preliminary data.</text>
</comment>
<evidence type="ECO:0000259" key="2">
    <source>
        <dbReference type="PROSITE" id="PS50042"/>
    </source>
</evidence>
<dbReference type="InterPro" id="IPR018490">
    <property type="entry name" value="cNMP-bd_dom_sf"/>
</dbReference>
<feature type="domain" description="Cyclic nucleotide-binding" evidence="2">
    <location>
        <begin position="491"/>
        <end position="594"/>
    </location>
</feature>
<protein>
    <recommendedName>
        <fullName evidence="2">Cyclic nucleotide-binding domain-containing protein</fullName>
    </recommendedName>
</protein>
<proteinExistence type="predicted"/>
<evidence type="ECO:0000256" key="1">
    <source>
        <dbReference type="SAM" id="MobiDB-lite"/>
    </source>
</evidence>
<reference evidence="4" key="1">
    <citation type="journal article" date="2015" name="PLoS Genet.">
        <title>Genome Sequence and Transcriptome Analyses of Chrysochromulina tobin: Metabolic Tools for Enhanced Algal Fitness in the Prominent Order Prymnesiales (Haptophyceae).</title>
        <authorList>
            <person name="Hovde B.T."/>
            <person name="Deodato C.R."/>
            <person name="Hunsperger H.M."/>
            <person name="Ryken S.A."/>
            <person name="Yost W."/>
            <person name="Jha R.K."/>
            <person name="Patterson J."/>
            <person name="Monnat R.J. Jr."/>
            <person name="Barlow S.B."/>
            <person name="Starkenburg S.R."/>
            <person name="Cattolico R.A."/>
        </authorList>
    </citation>
    <scope>NUCLEOTIDE SEQUENCE</scope>
    <source>
        <strain evidence="4">CCMP291</strain>
    </source>
</reference>
<dbReference type="AlphaFoldDB" id="A0A0M0JGK9"/>
<dbReference type="PROSITE" id="PS50042">
    <property type="entry name" value="CNMP_BINDING_3"/>
    <property type="match status" value="2"/>
</dbReference>